<comment type="caution">
    <text evidence="1">The sequence shown here is derived from an EMBL/GenBank/DDBJ whole genome shotgun (WGS) entry which is preliminary data.</text>
</comment>
<name>A0A9X0MK42_BACCE</name>
<gene>
    <name evidence="1" type="ORF">AT268_32855</name>
</gene>
<protein>
    <submittedName>
        <fullName evidence="1">Uncharacterized protein</fullName>
    </submittedName>
</protein>
<dbReference type="AlphaFoldDB" id="A0A9X0MK42"/>
<dbReference type="RefSeq" id="WP_061662613.1">
    <property type="nucleotide sequence ID" value="NZ_LOMO01000001.1"/>
</dbReference>
<dbReference type="Proteomes" id="UP000075476">
    <property type="component" value="Unassembled WGS sequence"/>
</dbReference>
<proteinExistence type="predicted"/>
<dbReference type="EMBL" id="LOMO01000001">
    <property type="protein sequence ID" value="KXY51277.1"/>
    <property type="molecule type" value="Genomic_DNA"/>
</dbReference>
<sequence>MYYETEDGVIFVNNGYVDINGNPVKKTKREYPYSYDPYVVWKKDYVEAKSHTVYSDRLLQWDYKKFEECCMDVWGNHRQGFNGREPEDIEKFLSKYFGEKVKLTVIMECCNVSSGYPIWVFYYEKLNNNL</sequence>
<reference evidence="1 2" key="1">
    <citation type="submission" date="2015-12" db="EMBL/GenBank/DDBJ databases">
        <title>Bacillus cereus Group isolate.</title>
        <authorList>
            <person name="Kovac J."/>
        </authorList>
    </citation>
    <scope>NUCLEOTIDE SEQUENCE [LARGE SCALE GENOMIC DNA]</scope>
    <source>
        <strain evidence="1 2">FSL K6-0073</strain>
    </source>
</reference>
<evidence type="ECO:0000313" key="1">
    <source>
        <dbReference type="EMBL" id="KXY51277.1"/>
    </source>
</evidence>
<accession>A0A9X0MK42</accession>
<evidence type="ECO:0000313" key="2">
    <source>
        <dbReference type="Proteomes" id="UP000075476"/>
    </source>
</evidence>
<organism evidence="1 2">
    <name type="scientific">Bacillus cereus</name>
    <dbReference type="NCBI Taxonomy" id="1396"/>
    <lineage>
        <taxon>Bacteria</taxon>
        <taxon>Bacillati</taxon>
        <taxon>Bacillota</taxon>
        <taxon>Bacilli</taxon>
        <taxon>Bacillales</taxon>
        <taxon>Bacillaceae</taxon>
        <taxon>Bacillus</taxon>
        <taxon>Bacillus cereus group</taxon>
    </lineage>
</organism>